<evidence type="ECO:0000313" key="1">
    <source>
        <dbReference type="EMBL" id="GAJ15456.1"/>
    </source>
</evidence>
<protein>
    <submittedName>
        <fullName evidence="1">Uncharacterized protein</fullName>
    </submittedName>
</protein>
<name>X1VJF6_9ZZZZ</name>
<dbReference type="AlphaFoldDB" id="X1VJF6"/>
<comment type="caution">
    <text evidence="1">The sequence shown here is derived from an EMBL/GenBank/DDBJ whole genome shotgun (WGS) entry which is preliminary data.</text>
</comment>
<proteinExistence type="predicted"/>
<sequence length="93" mass="10558">MCQFPVNGGVCGATEFLEFHEPFGEINGQEVKFQQRVLLCPDHHAEIEGEQVQDLIRGQWQGSMLQQDVALEILLSGGYQQWLDRYGLGNHQN</sequence>
<gene>
    <name evidence="1" type="ORF">S12H4_44495</name>
</gene>
<dbReference type="EMBL" id="BARW01027419">
    <property type="protein sequence ID" value="GAJ15456.1"/>
    <property type="molecule type" value="Genomic_DNA"/>
</dbReference>
<accession>X1VJF6</accession>
<reference evidence="1" key="1">
    <citation type="journal article" date="2014" name="Front. Microbiol.">
        <title>High frequency of phylogenetically diverse reductive dehalogenase-homologous genes in deep subseafloor sedimentary metagenomes.</title>
        <authorList>
            <person name="Kawai M."/>
            <person name="Futagami T."/>
            <person name="Toyoda A."/>
            <person name="Takaki Y."/>
            <person name="Nishi S."/>
            <person name="Hori S."/>
            <person name="Arai W."/>
            <person name="Tsubouchi T."/>
            <person name="Morono Y."/>
            <person name="Uchiyama I."/>
            <person name="Ito T."/>
            <person name="Fujiyama A."/>
            <person name="Inagaki F."/>
            <person name="Takami H."/>
        </authorList>
    </citation>
    <scope>NUCLEOTIDE SEQUENCE</scope>
    <source>
        <strain evidence="1">Expedition CK06-06</strain>
    </source>
</reference>
<organism evidence="1">
    <name type="scientific">marine sediment metagenome</name>
    <dbReference type="NCBI Taxonomy" id="412755"/>
    <lineage>
        <taxon>unclassified sequences</taxon>
        <taxon>metagenomes</taxon>
        <taxon>ecological metagenomes</taxon>
    </lineage>
</organism>